<keyword evidence="4" id="KW-0694">RNA-binding</keyword>
<keyword evidence="3 6" id="KW-0378">Hydrolase</keyword>
<dbReference type="VEuPathDB" id="FungiDB:B1J91_M07073g"/>
<dbReference type="VEuPathDB" id="FungiDB:CAGL0M07073g"/>
<dbReference type="Proteomes" id="UP000054886">
    <property type="component" value="Unassembled WGS sequence"/>
</dbReference>
<dbReference type="PROSITE" id="PS01195">
    <property type="entry name" value="PEPT_TRNA_HYDROL_1"/>
    <property type="match status" value="1"/>
</dbReference>
<dbReference type="VEuPathDB" id="FungiDB:GWK60_M07051"/>
<sequence>MKLEKSTKYGRAMNKARHLCLTGIGNPEPSYKGTRHNVGLTVLDLLIKQLVPRDQHVFRREGKVHVLRTPTITFIRSDIGFMNLSGRSVVPMWQKLYTNHTDYAVIHDELSLRTGALQLRQPQTSLRGHNGLRDISAHWRHQYYKLAIGIDRPESRDPQAVADYVLSKVPQRDATYIENTTTSKALELLQRQFPYI</sequence>
<comment type="catalytic activity">
    <reaction evidence="6">
        <text>an N-acyl-L-alpha-aminoacyl-tRNA + H2O = an N-acyl-L-amino acid + a tRNA + H(+)</text>
        <dbReference type="Rhea" id="RHEA:54448"/>
        <dbReference type="Rhea" id="RHEA-COMP:10123"/>
        <dbReference type="Rhea" id="RHEA-COMP:13883"/>
        <dbReference type="ChEBI" id="CHEBI:15377"/>
        <dbReference type="ChEBI" id="CHEBI:15378"/>
        <dbReference type="ChEBI" id="CHEBI:59874"/>
        <dbReference type="ChEBI" id="CHEBI:78442"/>
        <dbReference type="ChEBI" id="CHEBI:138191"/>
        <dbReference type="EC" id="3.1.1.29"/>
    </reaction>
</comment>
<evidence type="ECO:0000256" key="6">
    <source>
        <dbReference type="RuleBase" id="RU000673"/>
    </source>
</evidence>
<name>A0A0W0DT59_CANGB</name>
<protein>
    <recommendedName>
        <fullName evidence="1 6">Peptidyl-tRNA hydrolase</fullName>
        <ecNumber evidence="1 6">3.1.1.29</ecNumber>
    </recommendedName>
</protein>
<dbReference type="PANTHER" id="PTHR17224:SF1">
    <property type="entry name" value="PEPTIDYL-TRNA HYDROLASE"/>
    <property type="match status" value="1"/>
</dbReference>
<keyword evidence="2" id="KW-0820">tRNA-binding</keyword>
<reference evidence="8 9" key="1">
    <citation type="submission" date="2015-10" db="EMBL/GenBank/DDBJ databases">
        <title>Draft genomes sequences of Candida glabrata isolates 1A, 1B, 2A, 2B, 3A and 3B.</title>
        <authorList>
            <person name="Haavelsrud O.E."/>
            <person name="Gaustad P."/>
        </authorList>
    </citation>
    <scope>NUCLEOTIDE SEQUENCE [LARGE SCALE GENOMIC DNA]</scope>
    <source>
        <strain evidence="8">910700640</strain>
    </source>
</reference>
<dbReference type="PANTHER" id="PTHR17224">
    <property type="entry name" value="PEPTIDYL-TRNA HYDROLASE"/>
    <property type="match status" value="1"/>
</dbReference>
<evidence type="ECO:0000256" key="7">
    <source>
        <dbReference type="RuleBase" id="RU004320"/>
    </source>
</evidence>
<dbReference type="EMBL" id="LLZZ01000117">
    <property type="protein sequence ID" value="KTB04182.1"/>
    <property type="molecule type" value="Genomic_DNA"/>
</dbReference>
<accession>A0A0W0DT59</accession>
<dbReference type="AlphaFoldDB" id="A0A0W0DT59"/>
<evidence type="ECO:0000256" key="4">
    <source>
        <dbReference type="ARBA" id="ARBA00022884"/>
    </source>
</evidence>
<dbReference type="InterPro" id="IPR036416">
    <property type="entry name" value="Pept_tRNA_hydro_sf"/>
</dbReference>
<comment type="similarity">
    <text evidence="5 7">Belongs to the PTH family.</text>
</comment>
<dbReference type="GO" id="GO:0000049">
    <property type="term" value="F:tRNA binding"/>
    <property type="evidence" value="ECO:0007669"/>
    <property type="project" value="UniProtKB-KW"/>
</dbReference>
<dbReference type="NCBIfam" id="TIGR00447">
    <property type="entry name" value="pth"/>
    <property type="match status" value="1"/>
</dbReference>
<dbReference type="Pfam" id="PF01195">
    <property type="entry name" value="Pept_tRNA_hydro"/>
    <property type="match status" value="1"/>
</dbReference>
<dbReference type="GO" id="GO:0032543">
    <property type="term" value="P:mitochondrial translation"/>
    <property type="evidence" value="ECO:0007669"/>
    <property type="project" value="EnsemblFungi"/>
</dbReference>
<proteinExistence type="inferred from homology"/>
<evidence type="ECO:0000313" key="8">
    <source>
        <dbReference type="EMBL" id="KTB04182.1"/>
    </source>
</evidence>
<evidence type="ECO:0000313" key="9">
    <source>
        <dbReference type="Proteomes" id="UP000054886"/>
    </source>
</evidence>
<evidence type="ECO:0000256" key="3">
    <source>
        <dbReference type="ARBA" id="ARBA00022801"/>
    </source>
</evidence>
<dbReference type="InterPro" id="IPR001328">
    <property type="entry name" value="Pept_tRNA_hydro"/>
</dbReference>
<comment type="caution">
    <text evidence="8">The sequence shown here is derived from an EMBL/GenBank/DDBJ whole genome shotgun (WGS) entry which is preliminary data.</text>
</comment>
<dbReference type="GO" id="GO:0005739">
    <property type="term" value="C:mitochondrion"/>
    <property type="evidence" value="ECO:0007669"/>
    <property type="project" value="GOC"/>
</dbReference>
<dbReference type="SUPFAM" id="SSF53178">
    <property type="entry name" value="Peptidyl-tRNA hydrolase-like"/>
    <property type="match status" value="1"/>
</dbReference>
<dbReference type="PROSITE" id="PS01196">
    <property type="entry name" value="PEPT_TRNA_HYDROL_2"/>
    <property type="match status" value="1"/>
</dbReference>
<organism evidence="8 9">
    <name type="scientific">Candida glabrata</name>
    <name type="common">Yeast</name>
    <name type="synonym">Torulopsis glabrata</name>
    <dbReference type="NCBI Taxonomy" id="5478"/>
    <lineage>
        <taxon>Eukaryota</taxon>
        <taxon>Fungi</taxon>
        <taxon>Dikarya</taxon>
        <taxon>Ascomycota</taxon>
        <taxon>Saccharomycotina</taxon>
        <taxon>Saccharomycetes</taxon>
        <taxon>Saccharomycetales</taxon>
        <taxon>Saccharomycetaceae</taxon>
        <taxon>Nakaseomyces</taxon>
    </lineage>
</organism>
<dbReference type="CDD" id="cd00462">
    <property type="entry name" value="PTH"/>
    <property type="match status" value="1"/>
</dbReference>
<evidence type="ECO:0000256" key="5">
    <source>
        <dbReference type="ARBA" id="ARBA00038063"/>
    </source>
</evidence>
<dbReference type="Gene3D" id="3.40.50.1470">
    <property type="entry name" value="Peptidyl-tRNA hydrolase"/>
    <property type="match status" value="1"/>
</dbReference>
<evidence type="ECO:0000256" key="1">
    <source>
        <dbReference type="ARBA" id="ARBA00013260"/>
    </source>
</evidence>
<gene>
    <name evidence="8" type="ORF">AO440_004158</name>
</gene>
<dbReference type="GO" id="GO:0004045">
    <property type="term" value="F:peptidyl-tRNA hydrolase activity"/>
    <property type="evidence" value="ECO:0007669"/>
    <property type="project" value="UniProtKB-EC"/>
</dbReference>
<dbReference type="EC" id="3.1.1.29" evidence="1 6"/>
<dbReference type="InterPro" id="IPR018171">
    <property type="entry name" value="Pept_tRNA_hydro_CS"/>
</dbReference>
<evidence type="ECO:0000256" key="2">
    <source>
        <dbReference type="ARBA" id="ARBA00022555"/>
    </source>
</evidence>
<dbReference type="VEuPathDB" id="FungiDB:GVI51_M07051"/>